<feature type="transmembrane region" description="Helical" evidence="1">
    <location>
        <begin position="118"/>
        <end position="136"/>
    </location>
</feature>
<gene>
    <name evidence="3" type="ORF">F5984_12635</name>
</gene>
<dbReference type="EMBL" id="WELI01000005">
    <property type="protein sequence ID" value="KAB7730026.1"/>
    <property type="molecule type" value="Genomic_DNA"/>
</dbReference>
<comment type="caution">
    <text evidence="3">The sequence shown here is derived from an EMBL/GenBank/DDBJ whole genome shotgun (WGS) entry which is preliminary data.</text>
</comment>
<accession>A0A7J5TY01</accession>
<evidence type="ECO:0000259" key="2">
    <source>
        <dbReference type="Pfam" id="PF07853"/>
    </source>
</evidence>
<feature type="transmembrane region" description="Helical" evidence="1">
    <location>
        <begin position="189"/>
        <end position="209"/>
    </location>
</feature>
<name>A0A7J5TY01_9BACT</name>
<dbReference type="PIRSF" id="PIRSF038959">
    <property type="entry name" value="SdpI"/>
    <property type="match status" value="1"/>
</dbReference>
<keyword evidence="1" id="KW-1133">Transmembrane helix</keyword>
<dbReference type="AlphaFoldDB" id="A0A7J5TY01"/>
<sequence>MKKTNSTDVLIWMAIVAPFAYAALVWDQLPPRLISHYGINGKPDGTMPKGTFLLLMGGIQVFIYAITRYAPGAGVFSNAQSGNYHRLRLVVSLFLSGLMCWTLYASTQAGLAEDSSPIMLVLMVLMAALGNYMTTVKPNFFIGIRTPWTLFNETVWRKTHQMAGRLWVGGGVTGAILLLLVPQAWQMPIILTITGVLAVVPMAYSYWAYRNEKRRAGIL</sequence>
<keyword evidence="1" id="KW-0812">Transmembrane</keyword>
<keyword evidence="1" id="KW-0472">Membrane</keyword>
<dbReference type="PANTHER" id="PTHR37810">
    <property type="entry name" value="IMMUNITY PROTEIN SDPI"/>
    <property type="match status" value="1"/>
</dbReference>
<evidence type="ECO:0000256" key="1">
    <source>
        <dbReference type="SAM" id="Phobius"/>
    </source>
</evidence>
<protein>
    <submittedName>
        <fullName evidence="3">DUF1648 domain-containing protein</fullName>
    </submittedName>
</protein>
<evidence type="ECO:0000313" key="3">
    <source>
        <dbReference type="EMBL" id="KAB7730026.1"/>
    </source>
</evidence>
<dbReference type="GO" id="GO:0009636">
    <property type="term" value="P:response to toxic substance"/>
    <property type="evidence" value="ECO:0007669"/>
    <property type="project" value="TreeGrafter"/>
</dbReference>
<keyword evidence="4" id="KW-1185">Reference proteome</keyword>
<dbReference type="InterPro" id="IPR026272">
    <property type="entry name" value="SdpI"/>
</dbReference>
<dbReference type="RefSeq" id="WP_152124643.1">
    <property type="nucleotide sequence ID" value="NZ_WELI01000005.1"/>
</dbReference>
<feature type="transmembrane region" description="Helical" evidence="1">
    <location>
        <begin position="9"/>
        <end position="26"/>
    </location>
</feature>
<dbReference type="Pfam" id="PF13630">
    <property type="entry name" value="SdpI"/>
    <property type="match status" value="1"/>
</dbReference>
<dbReference type="InterPro" id="IPR012867">
    <property type="entry name" value="DUF1648"/>
</dbReference>
<feature type="transmembrane region" description="Helical" evidence="1">
    <location>
        <begin position="46"/>
        <end position="66"/>
    </location>
</feature>
<dbReference type="InterPro" id="IPR025962">
    <property type="entry name" value="SdpI/YhfL"/>
</dbReference>
<proteinExistence type="predicted"/>
<organism evidence="3 4">
    <name type="scientific">Rudanella paleaurantiibacter</name>
    <dbReference type="NCBI Taxonomy" id="2614655"/>
    <lineage>
        <taxon>Bacteria</taxon>
        <taxon>Pseudomonadati</taxon>
        <taxon>Bacteroidota</taxon>
        <taxon>Cytophagia</taxon>
        <taxon>Cytophagales</taxon>
        <taxon>Cytophagaceae</taxon>
        <taxon>Rudanella</taxon>
    </lineage>
</organism>
<dbReference type="Pfam" id="PF07853">
    <property type="entry name" value="DUF1648"/>
    <property type="match status" value="1"/>
</dbReference>
<evidence type="ECO:0000313" key="4">
    <source>
        <dbReference type="Proteomes" id="UP000488299"/>
    </source>
</evidence>
<dbReference type="PANTHER" id="PTHR37810:SF5">
    <property type="entry name" value="IMMUNITY PROTEIN SDPI"/>
    <property type="match status" value="1"/>
</dbReference>
<feature type="domain" description="DUF1648" evidence="2">
    <location>
        <begin position="15"/>
        <end position="57"/>
    </location>
</feature>
<dbReference type="Proteomes" id="UP000488299">
    <property type="component" value="Unassembled WGS sequence"/>
</dbReference>
<feature type="transmembrane region" description="Helical" evidence="1">
    <location>
        <begin position="166"/>
        <end position="183"/>
    </location>
</feature>
<reference evidence="3 4" key="1">
    <citation type="submission" date="2019-10" db="EMBL/GenBank/DDBJ databases">
        <title>Rudanella paleaurantiibacter sp. nov., isolated from sludge.</title>
        <authorList>
            <person name="Xu S.Q."/>
        </authorList>
    </citation>
    <scope>NUCLEOTIDE SEQUENCE [LARGE SCALE GENOMIC DNA]</scope>
    <source>
        <strain evidence="3 4">HX-22-17</strain>
    </source>
</reference>
<feature type="transmembrane region" description="Helical" evidence="1">
    <location>
        <begin position="87"/>
        <end position="106"/>
    </location>
</feature>